<reference evidence="2" key="1">
    <citation type="journal article" date="2019" name="Int. J. Syst. Evol. Microbiol.">
        <title>The Global Catalogue of Microorganisms (GCM) 10K type strain sequencing project: providing services to taxonomists for standard genome sequencing and annotation.</title>
        <authorList>
            <consortium name="The Broad Institute Genomics Platform"/>
            <consortium name="The Broad Institute Genome Sequencing Center for Infectious Disease"/>
            <person name="Wu L."/>
            <person name="Ma J."/>
        </authorList>
    </citation>
    <scope>NUCLEOTIDE SEQUENCE [LARGE SCALE GENOMIC DNA]</scope>
    <source>
        <strain evidence="2">KCTC 33522</strain>
    </source>
</reference>
<organism evidence="1 2">
    <name type="scientific">Kurthia populi</name>
    <dbReference type="NCBI Taxonomy" id="1562132"/>
    <lineage>
        <taxon>Bacteria</taxon>
        <taxon>Bacillati</taxon>
        <taxon>Bacillota</taxon>
        <taxon>Bacilli</taxon>
        <taxon>Bacillales</taxon>
        <taxon>Caryophanaceae</taxon>
        <taxon>Kurthia</taxon>
    </lineage>
</organism>
<dbReference type="RefSeq" id="WP_380148479.1">
    <property type="nucleotide sequence ID" value="NZ_JBHUOR010000129.1"/>
</dbReference>
<protein>
    <submittedName>
        <fullName evidence="1">Uncharacterized protein</fullName>
    </submittedName>
</protein>
<evidence type="ECO:0000313" key="1">
    <source>
        <dbReference type="EMBL" id="MFD2869850.1"/>
    </source>
</evidence>
<evidence type="ECO:0000313" key="2">
    <source>
        <dbReference type="Proteomes" id="UP001597568"/>
    </source>
</evidence>
<sequence length="120" mass="13709">MTEKLKVSREVADVLDSLNRKDLSTDTWIRMHSEGEWVSVKNKPLNTLSLEEFATALIVGYEVEMTPHEVIASEYVTRQQDWINNMHLHSKGFVEGIEFTLNTLGITVEGVKQNGESFRI</sequence>
<comment type="caution">
    <text evidence="1">The sequence shown here is derived from an EMBL/GenBank/DDBJ whole genome shotgun (WGS) entry which is preliminary data.</text>
</comment>
<dbReference type="Proteomes" id="UP001597568">
    <property type="component" value="Unassembled WGS sequence"/>
</dbReference>
<keyword evidence="2" id="KW-1185">Reference proteome</keyword>
<gene>
    <name evidence="1" type="ORF">ACFSY7_15260</name>
</gene>
<proteinExistence type="predicted"/>
<name>A0ABW5Y3J7_9BACL</name>
<accession>A0ABW5Y3J7</accession>
<dbReference type="EMBL" id="JBHUOR010000129">
    <property type="protein sequence ID" value="MFD2869850.1"/>
    <property type="molecule type" value="Genomic_DNA"/>
</dbReference>